<keyword evidence="6" id="KW-1185">Reference proteome</keyword>
<evidence type="ECO:0000256" key="2">
    <source>
        <dbReference type="ARBA" id="ARBA00023002"/>
    </source>
</evidence>
<organism evidence="5 6">
    <name type="scientific">Tsukamurella strandjordii</name>
    <dbReference type="NCBI Taxonomy" id="147577"/>
    <lineage>
        <taxon>Bacteria</taxon>
        <taxon>Bacillati</taxon>
        <taxon>Actinomycetota</taxon>
        <taxon>Actinomycetes</taxon>
        <taxon>Mycobacteriales</taxon>
        <taxon>Tsukamurellaceae</taxon>
        <taxon>Tsukamurella</taxon>
    </lineage>
</organism>
<dbReference type="PANTHER" id="PTHR44196">
    <property type="entry name" value="DEHYDROGENASE/REDUCTASE SDR FAMILY MEMBER 7B"/>
    <property type="match status" value="1"/>
</dbReference>
<keyword evidence="2" id="KW-0560">Oxidoreductase</keyword>
<dbReference type="Gene3D" id="3.40.50.720">
    <property type="entry name" value="NAD(P)-binding Rossmann-like Domain"/>
    <property type="match status" value="1"/>
</dbReference>
<name>A0AA90NGF6_9ACTN</name>
<evidence type="ECO:0000313" key="6">
    <source>
        <dbReference type="Proteomes" id="UP001178281"/>
    </source>
</evidence>
<dbReference type="AlphaFoldDB" id="A0AA90NGF6"/>
<evidence type="ECO:0000256" key="1">
    <source>
        <dbReference type="ARBA" id="ARBA00006484"/>
    </source>
</evidence>
<dbReference type="SUPFAM" id="SSF51735">
    <property type="entry name" value="NAD(P)-binding Rossmann-fold domains"/>
    <property type="match status" value="1"/>
</dbReference>
<dbReference type="PRINTS" id="PR00081">
    <property type="entry name" value="GDHRDH"/>
</dbReference>
<dbReference type="InterPro" id="IPR057326">
    <property type="entry name" value="KR_dom"/>
</dbReference>
<accession>A0AA90NGF6</accession>
<feature type="domain" description="Ketoreductase" evidence="4">
    <location>
        <begin position="6"/>
        <end position="181"/>
    </location>
</feature>
<dbReference type="PRINTS" id="PR00080">
    <property type="entry name" value="SDRFAMILY"/>
</dbReference>
<sequence>MKIHSARVLITGASGGLGSALATAFAAGGADLVLTGRRGAALREVADRVGGRALEADLTDPGTPEALVAEAGPIDILVNAAAVPASGLAWDYSSEELDRALTVNLRAPILLSRLASDGMRERGTGHIVFLSSLSGRSASARMALYSATKFGLRGFALALREDLRPHGVGVSSVLPGPIRDAGMFADSGVRVPRMATRTSGQVARATVRAVQRDIGEITVAPWLMRAATAISAIAPGASATVGRMTGSDALMAEVSEGQRGKR</sequence>
<evidence type="ECO:0000313" key="5">
    <source>
        <dbReference type="EMBL" id="MDP0397871.1"/>
    </source>
</evidence>
<dbReference type="PROSITE" id="PS00061">
    <property type="entry name" value="ADH_SHORT"/>
    <property type="match status" value="1"/>
</dbReference>
<gene>
    <name evidence="5" type="ORF">Q7X28_08015</name>
</gene>
<dbReference type="InterPro" id="IPR002347">
    <property type="entry name" value="SDR_fam"/>
</dbReference>
<evidence type="ECO:0000256" key="3">
    <source>
        <dbReference type="RuleBase" id="RU000363"/>
    </source>
</evidence>
<dbReference type="GO" id="GO:0016020">
    <property type="term" value="C:membrane"/>
    <property type="evidence" value="ECO:0007669"/>
    <property type="project" value="TreeGrafter"/>
</dbReference>
<dbReference type="SMART" id="SM00822">
    <property type="entry name" value="PKS_KR"/>
    <property type="match status" value="1"/>
</dbReference>
<dbReference type="EMBL" id="JAUTIX010000002">
    <property type="protein sequence ID" value="MDP0397871.1"/>
    <property type="molecule type" value="Genomic_DNA"/>
</dbReference>
<dbReference type="Pfam" id="PF00106">
    <property type="entry name" value="adh_short"/>
    <property type="match status" value="1"/>
</dbReference>
<evidence type="ECO:0000259" key="4">
    <source>
        <dbReference type="SMART" id="SM00822"/>
    </source>
</evidence>
<dbReference type="PANTHER" id="PTHR44196:SF1">
    <property type="entry name" value="DEHYDROGENASE_REDUCTASE SDR FAMILY MEMBER 7B"/>
    <property type="match status" value="1"/>
</dbReference>
<proteinExistence type="inferred from homology"/>
<dbReference type="InterPro" id="IPR020904">
    <property type="entry name" value="Sc_DH/Rdtase_CS"/>
</dbReference>
<comment type="similarity">
    <text evidence="1 3">Belongs to the short-chain dehydrogenases/reductases (SDR) family.</text>
</comment>
<dbReference type="Proteomes" id="UP001178281">
    <property type="component" value="Unassembled WGS sequence"/>
</dbReference>
<dbReference type="InterPro" id="IPR036291">
    <property type="entry name" value="NAD(P)-bd_dom_sf"/>
</dbReference>
<comment type="caution">
    <text evidence="5">The sequence shown here is derived from an EMBL/GenBank/DDBJ whole genome shotgun (WGS) entry which is preliminary data.</text>
</comment>
<dbReference type="GO" id="GO:0016491">
    <property type="term" value="F:oxidoreductase activity"/>
    <property type="evidence" value="ECO:0007669"/>
    <property type="project" value="UniProtKB-KW"/>
</dbReference>
<dbReference type="RefSeq" id="WP_305110913.1">
    <property type="nucleotide sequence ID" value="NZ_JAUTIX010000002.1"/>
</dbReference>
<reference evidence="5" key="1">
    <citation type="submission" date="2023-08" db="EMBL/GenBank/DDBJ databases">
        <title>The draft genome of Tsukamurella strandjordii strain 050030.</title>
        <authorList>
            <person name="Zhao F."/>
            <person name="Feng Y."/>
            <person name="Zong Z."/>
        </authorList>
    </citation>
    <scope>NUCLEOTIDE SEQUENCE</scope>
    <source>
        <strain evidence="5">050030</strain>
    </source>
</reference>
<protein>
    <submittedName>
        <fullName evidence="5">SDR family NAD(P)-dependent oxidoreductase</fullName>
    </submittedName>
</protein>